<feature type="region of interest" description="Disordered" evidence="1">
    <location>
        <begin position="1"/>
        <end position="39"/>
    </location>
</feature>
<feature type="non-terminal residue" evidence="2">
    <location>
        <position position="70"/>
    </location>
</feature>
<name>A0ABN9S8I6_9DINO</name>
<organism evidence="2 3">
    <name type="scientific">Prorocentrum cordatum</name>
    <dbReference type="NCBI Taxonomy" id="2364126"/>
    <lineage>
        <taxon>Eukaryota</taxon>
        <taxon>Sar</taxon>
        <taxon>Alveolata</taxon>
        <taxon>Dinophyceae</taxon>
        <taxon>Prorocentrales</taxon>
        <taxon>Prorocentraceae</taxon>
        <taxon>Prorocentrum</taxon>
    </lineage>
</organism>
<feature type="compositionally biased region" description="Gly residues" evidence="1">
    <location>
        <begin position="21"/>
        <end position="31"/>
    </location>
</feature>
<protein>
    <submittedName>
        <fullName evidence="2">Uncharacterized protein</fullName>
    </submittedName>
</protein>
<proteinExistence type="predicted"/>
<dbReference type="EMBL" id="CAUYUJ010009979">
    <property type="protein sequence ID" value="CAK0828196.1"/>
    <property type="molecule type" value="Genomic_DNA"/>
</dbReference>
<sequence>MAFRYSLAAAGGAQEASAGPRGAGAARGGDGAASAPQRPPAELAVGATLEGTIRRAGSGFAIELGYEKIG</sequence>
<comment type="caution">
    <text evidence="2">The sequence shown here is derived from an EMBL/GenBank/DDBJ whole genome shotgun (WGS) entry which is preliminary data.</text>
</comment>
<gene>
    <name evidence="2" type="ORF">PCOR1329_LOCUS27483</name>
</gene>
<reference evidence="2" key="1">
    <citation type="submission" date="2023-10" db="EMBL/GenBank/DDBJ databases">
        <authorList>
            <person name="Chen Y."/>
            <person name="Shah S."/>
            <person name="Dougan E. K."/>
            <person name="Thang M."/>
            <person name="Chan C."/>
        </authorList>
    </citation>
    <scope>NUCLEOTIDE SEQUENCE [LARGE SCALE GENOMIC DNA]</scope>
</reference>
<feature type="compositionally biased region" description="Low complexity" evidence="1">
    <location>
        <begin position="8"/>
        <end position="20"/>
    </location>
</feature>
<evidence type="ECO:0000313" key="3">
    <source>
        <dbReference type="Proteomes" id="UP001189429"/>
    </source>
</evidence>
<evidence type="ECO:0000256" key="1">
    <source>
        <dbReference type="SAM" id="MobiDB-lite"/>
    </source>
</evidence>
<evidence type="ECO:0000313" key="2">
    <source>
        <dbReference type="EMBL" id="CAK0828196.1"/>
    </source>
</evidence>
<dbReference type="Proteomes" id="UP001189429">
    <property type="component" value="Unassembled WGS sequence"/>
</dbReference>
<keyword evidence="3" id="KW-1185">Reference proteome</keyword>
<accession>A0ABN9S8I6</accession>